<dbReference type="GO" id="GO:0015630">
    <property type="term" value="C:microtubule cytoskeleton"/>
    <property type="evidence" value="ECO:0007669"/>
    <property type="project" value="UniProtKB-ARBA"/>
</dbReference>
<keyword evidence="10" id="KW-1185">Reference proteome</keyword>
<evidence type="ECO:0000256" key="4">
    <source>
        <dbReference type="ARBA" id="ARBA00023273"/>
    </source>
</evidence>
<keyword evidence="3" id="KW-0206">Cytoskeleton</keyword>
<dbReference type="EMBL" id="CAJFCJ010000002">
    <property type="protein sequence ID" value="CAD5111712.1"/>
    <property type="molecule type" value="Genomic_DNA"/>
</dbReference>
<dbReference type="Pfam" id="PF10629">
    <property type="entry name" value="CMI2B-like"/>
    <property type="match status" value="1"/>
</dbReference>
<name>A0A7I8V5Y5_9ANNE</name>
<keyword evidence="2" id="KW-0963">Cytoplasm</keyword>
<evidence type="ECO:0000256" key="3">
    <source>
        <dbReference type="ARBA" id="ARBA00023212"/>
    </source>
</evidence>
<feature type="domain" description="Ciliary microtubule inner protein 2A-C-like" evidence="8">
    <location>
        <begin position="58"/>
        <end position="124"/>
    </location>
</feature>
<proteinExistence type="inferred from homology"/>
<evidence type="ECO:0000313" key="9">
    <source>
        <dbReference type="EMBL" id="CAD5111712.1"/>
    </source>
</evidence>
<evidence type="ECO:0000256" key="5">
    <source>
        <dbReference type="ARBA" id="ARBA00035661"/>
    </source>
</evidence>
<dbReference type="Proteomes" id="UP000549394">
    <property type="component" value="Unassembled WGS sequence"/>
</dbReference>
<evidence type="ECO:0000259" key="8">
    <source>
        <dbReference type="Pfam" id="PF10629"/>
    </source>
</evidence>
<evidence type="ECO:0000256" key="7">
    <source>
        <dbReference type="SAM" id="MobiDB-lite"/>
    </source>
</evidence>
<dbReference type="PANTHER" id="PTHR34924">
    <property type="entry name" value="UPF0573 PROTEIN C2ORF70"/>
    <property type="match status" value="1"/>
</dbReference>
<evidence type="ECO:0000256" key="1">
    <source>
        <dbReference type="ARBA" id="ARBA00004430"/>
    </source>
</evidence>
<comment type="subcellular location">
    <subcellularLocation>
        <location evidence="1">Cytoplasm</location>
        <location evidence="1">Cytoskeleton</location>
        <location evidence="1">Cilium axoneme</location>
    </subcellularLocation>
</comment>
<feature type="region of interest" description="Disordered" evidence="7">
    <location>
        <begin position="212"/>
        <end position="232"/>
    </location>
</feature>
<reference evidence="9 10" key="1">
    <citation type="submission" date="2020-08" db="EMBL/GenBank/DDBJ databases">
        <authorList>
            <person name="Hejnol A."/>
        </authorList>
    </citation>
    <scope>NUCLEOTIDE SEQUENCE [LARGE SCALE GENOMIC DNA]</scope>
</reference>
<dbReference type="GO" id="GO:0005930">
    <property type="term" value="C:axoneme"/>
    <property type="evidence" value="ECO:0007669"/>
    <property type="project" value="UniProtKB-SubCell"/>
</dbReference>
<keyword evidence="4" id="KW-0966">Cell projection</keyword>
<protein>
    <recommendedName>
        <fullName evidence="6">Ciliary microtubule inner protein 2C</fullName>
    </recommendedName>
</protein>
<evidence type="ECO:0000256" key="2">
    <source>
        <dbReference type="ARBA" id="ARBA00022490"/>
    </source>
</evidence>
<dbReference type="AlphaFoldDB" id="A0A7I8V5Y5"/>
<sequence>MLLWDYLLLNSLHESSYSVCLVTHFVLNSFLRENLAKSANMSRSAGTLITTNQATYIPPRFMPGYHGHVPTLKFSYAQTYGNATAQYMQDYRSKTLEESKNQYWAGGYFPTIYSHKPDLVIGNRTRSRDRWLTEPRYRLNVRDHDRQENLIHLDKLASAKRDHYLDKSGTVPKVEYFQIPVPAEQQFRRHVPYIVRGERYSSQIVVDNPDHLARRTPIPSNKAEAVLPKKEERAIRDVHFENRGKRGAENDTAEDKMK</sequence>
<comment type="similarity">
    <text evidence="5">Belongs to the CIMIP2 family.</text>
</comment>
<dbReference type="InterPro" id="IPR052329">
    <property type="entry name" value="CIMIP2C"/>
</dbReference>
<dbReference type="OrthoDB" id="8181742at2759"/>
<evidence type="ECO:0000256" key="6">
    <source>
        <dbReference type="ARBA" id="ARBA00041160"/>
    </source>
</evidence>
<organism evidence="9 10">
    <name type="scientific">Dimorphilus gyrociliatus</name>
    <dbReference type="NCBI Taxonomy" id="2664684"/>
    <lineage>
        <taxon>Eukaryota</taxon>
        <taxon>Metazoa</taxon>
        <taxon>Spiralia</taxon>
        <taxon>Lophotrochozoa</taxon>
        <taxon>Annelida</taxon>
        <taxon>Polychaeta</taxon>
        <taxon>Polychaeta incertae sedis</taxon>
        <taxon>Dinophilidae</taxon>
        <taxon>Dimorphilus</taxon>
    </lineage>
</organism>
<dbReference type="InterPro" id="IPR018902">
    <property type="entry name" value="CMI2A-C-like_dom"/>
</dbReference>
<feature type="region of interest" description="Disordered" evidence="7">
    <location>
        <begin position="239"/>
        <end position="258"/>
    </location>
</feature>
<evidence type="ECO:0000313" key="10">
    <source>
        <dbReference type="Proteomes" id="UP000549394"/>
    </source>
</evidence>
<comment type="caution">
    <text evidence="9">The sequence shown here is derived from an EMBL/GenBank/DDBJ whole genome shotgun (WGS) entry which is preliminary data.</text>
</comment>
<gene>
    <name evidence="9" type="ORF">DGYR_LOCUS960</name>
</gene>
<dbReference type="PANTHER" id="PTHR34924:SF1">
    <property type="entry name" value="PROTEIN FAM166C"/>
    <property type="match status" value="1"/>
</dbReference>
<accession>A0A7I8V5Y5</accession>